<dbReference type="FunFam" id="1.20.1260.100:FF:000001">
    <property type="entry name" value="translocator protein 2"/>
    <property type="match status" value="1"/>
</dbReference>
<comment type="similarity">
    <text evidence="2">Belongs to the TspO/BZRP family.</text>
</comment>
<dbReference type="EMBL" id="VLKU01000016">
    <property type="protein sequence ID" value="TWI28236.1"/>
    <property type="molecule type" value="Genomic_DNA"/>
</dbReference>
<protein>
    <submittedName>
        <fullName evidence="7">TspO/MBR related protein</fullName>
    </submittedName>
</protein>
<reference evidence="7 8" key="1">
    <citation type="journal article" date="2015" name="Stand. Genomic Sci.">
        <title>Genomic Encyclopedia of Bacterial and Archaeal Type Strains, Phase III: the genomes of soil and plant-associated and newly described type strains.</title>
        <authorList>
            <person name="Whitman W.B."/>
            <person name="Woyke T."/>
            <person name="Klenk H.P."/>
            <person name="Zhou Y."/>
            <person name="Lilburn T.G."/>
            <person name="Beck B.J."/>
            <person name="De Vos P."/>
            <person name="Vandamme P."/>
            <person name="Eisen J.A."/>
            <person name="Garrity G."/>
            <person name="Hugenholtz P."/>
            <person name="Kyrpides N.C."/>
        </authorList>
    </citation>
    <scope>NUCLEOTIDE SEQUENCE [LARGE SCALE GENOMIC DNA]</scope>
    <source>
        <strain evidence="7 8">CGMCC 1.5364</strain>
    </source>
</reference>
<evidence type="ECO:0000256" key="3">
    <source>
        <dbReference type="ARBA" id="ARBA00022692"/>
    </source>
</evidence>
<comment type="caution">
    <text evidence="7">The sequence shown here is derived from an EMBL/GenBank/DDBJ whole genome shotgun (WGS) entry which is preliminary data.</text>
</comment>
<feature type="transmembrane region" description="Helical" evidence="6">
    <location>
        <begin position="44"/>
        <end position="63"/>
    </location>
</feature>
<gene>
    <name evidence="7" type="ORF">IQ24_03854</name>
</gene>
<dbReference type="Proteomes" id="UP000316225">
    <property type="component" value="Unassembled WGS sequence"/>
</dbReference>
<dbReference type="InterPro" id="IPR038330">
    <property type="entry name" value="TspO/MBR-related_sf"/>
</dbReference>
<evidence type="ECO:0000256" key="2">
    <source>
        <dbReference type="ARBA" id="ARBA00007524"/>
    </source>
</evidence>
<keyword evidence="5 6" id="KW-0472">Membrane</keyword>
<dbReference type="InterPro" id="IPR004307">
    <property type="entry name" value="TspO_MBR"/>
</dbReference>
<keyword evidence="3 6" id="KW-0812">Transmembrane</keyword>
<dbReference type="GO" id="GO:0033013">
    <property type="term" value="P:tetrapyrrole metabolic process"/>
    <property type="evidence" value="ECO:0007669"/>
    <property type="project" value="UniProtKB-ARBA"/>
</dbReference>
<dbReference type="RefSeq" id="WP_145399990.1">
    <property type="nucleotide sequence ID" value="NZ_VLKU01000016.1"/>
</dbReference>
<evidence type="ECO:0000256" key="4">
    <source>
        <dbReference type="ARBA" id="ARBA00022989"/>
    </source>
</evidence>
<evidence type="ECO:0000313" key="8">
    <source>
        <dbReference type="Proteomes" id="UP000316225"/>
    </source>
</evidence>
<dbReference type="GO" id="GO:0016020">
    <property type="term" value="C:membrane"/>
    <property type="evidence" value="ECO:0007669"/>
    <property type="project" value="UniProtKB-SubCell"/>
</dbReference>
<proteinExistence type="inferred from homology"/>
<accession>A0A562N7X4</accession>
<comment type="subcellular location">
    <subcellularLocation>
        <location evidence="1">Membrane</location>
        <topology evidence="1">Multi-pass membrane protein</topology>
    </subcellularLocation>
</comment>
<feature type="transmembrane region" description="Helical" evidence="6">
    <location>
        <begin position="128"/>
        <end position="149"/>
    </location>
</feature>
<dbReference type="AlphaFoldDB" id="A0A562N7X4"/>
<keyword evidence="8" id="KW-1185">Reference proteome</keyword>
<dbReference type="PANTHER" id="PTHR10057">
    <property type="entry name" value="PERIPHERAL-TYPE BENZODIAZEPINE RECEPTOR"/>
    <property type="match status" value="1"/>
</dbReference>
<dbReference type="PANTHER" id="PTHR10057:SF0">
    <property type="entry name" value="TRANSLOCATOR PROTEIN"/>
    <property type="match status" value="1"/>
</dbReference>
<dbReference type="PIRSF" id="PIRSF005859">
    <property type="entry name" value="PBR"/>
    <property type="match status" value="1"/>
</dbReference>
<feature type="transmembrane region" description="Helical" evidence="6">
    <location>
        <begin position="75"/>
        <end position="92"/>
    </location>
</feature>
<dbReference type="CDD" id="cd15904">
    <property type="entry name" value="TSPO_MBR"/>
    <property type="match status" value="1"/>
</dbReference>
<keyword evidence="4 6" id="KW-1133">Transmembrane helix</keyword>
<dbReference type="Pfam" id="PF03073">
    <property type="entry name" value="TspO_MBR"/>
    <property type="match status" value="1"/>
</dbReference>
<sequence>MSGVKSLAFFVAAVVGIGLAIGYLNVPGAWYATLNKPWFNPPNWLFAPVWTALYVLIAIAGWRAWCVTQNSDLKVLWTLQMALNFLWSPAFFGAQRPLLGLLVILPLLATIALFIWRARKADPVSAAMFLPYAAWVAFASLLNAAIVTLN</sequence>
<dbReference type="Gene3D" id="1.20.1260.100">
    <property type="entry name" value="TspO/MBR protein"/>
    <property type="match status" value="1"/>
</dbReference>
<feature type="transmembrane region" description="Helical" evidence="6">
    <location>
        <begin position="98"/>
        <end position="116"/>
    </location>
</feature>
<organism evidence="7 8">
    <name type="scientific">Paracoccus sulfuroxidans</name>
    <dbReference type="NCBI Taxonomy" id="384678"/>
    <lineage>
        <taxon>Bacteria</taxon>
        <taxon>Pseudomonadati</taxon>
        <taxon>Pseudomonadota</taxon>
        <taxon>Alphaproteobacteria</taxon>
        <taxon>Rhodobacterales</taxon>
        <taxon>Paracoccaceae</taxon>
        <taxon>Paracoccus</taxon>
    </lineage>
</organism>
<evidence type="ECO:0000313" key="7">
    <source>
        <dbReference type="EMBL" id="TWI28236.1"/>
    </source>
</evidence>
<evidence type="ECO:0000256" key="5">
    <source>
        <dbReference type="ARBA" id="ARBA00023136"/>
    </source>
</evidence>
<name>A0A562N7X4_9RHOB</name>
<feature type="transmembrane region" description="Helical" evidence="6">
    <location>
        <begin position="7"/>
        <end position="24"/>
    </location>
</feature>
<evidence type="ECO:0000256" key="1">
    <source>
        <dbReference type="ARBA" id="ARBA00004141"/>
    </source>
</evidence>
<dbReference type="OrthoDB" id="9795496at2"/>
<evidence type="ECO:0000256" key="6">
    <source>
        <dbReference type="SAM" id="Phobius"/>
    </source>
</evidence>